<name>A0A9P7ZDB4_9HYPO</name>
<dbReference type="GeneID" id="70290915"/>
<organism evidence="4 5">
    <name type="scientific">Emericellopsis atlantica</name>
    <dbReference type="NCBI Taxonomy" id="2614577"/>
    <lineage>
        <taxon>Eukaryota</taxon>
        <taxon>Fungi</taxon>
        <taxon>Dikarya</taxon>
        <taxon>Ascomycota</taxon>
        <taxon>Pezizomycotina</taxon>
        <taxon>Sordariomycetes</taxon>
        <taxon>Hypocreomycetidae</taxon>
        <taxon>Hypocreales</taxon>
        <taxon>Bionectriaceae</taxon>
        <taxon>Emericellopsis</taxon>
    </lineage>
</organism>
<keyword evidence="5" id="KW-1185">Reference proteome</keyword>
<feature type="compositionally biased region" description="Polar residues" evidence="2">
    <location>
        <begin position="68"/>
        <end position="79"/>
    </location>
</feature>
<evidence type="ECO:0000256" key="2">
    <source>
        <dbReference type="SAM" id="MobiDB-lite"/>
    </source>
</evidence>
<accession>A0A9P7ZDB4</accession>
<reference evidence="4" key="1">
    <citation type="journal article" date="2021" name="IMA Fungus">
        <title>Genomic characterization of three marine fungi, including Emericellopsis atlantica sp. nov. with signatures of a generalist lifestyle and marine biomass degradation.</title>
        <authorList>
            <person name="Hagestad O.C."/>
            <person name="Hou L."/>
            <person name="Andersen J.H."/>
            <person name="Hansen E.H."/>
            <person name="Altermark B."/>
            <person name="Li C."/>
            <person name="Kuhnert E."/>
            <person name="Cox R.J."/>
            <person name="Crous P.W."/>
            <person name="Spatafora J.W."/>
            <person name="Lail K."/>
            <person name="Amirebrahimi M."/>
            <person name="Lipzen A."/>
            <person name="Pangilinan J."/>
            <person name="Andreopoulos W."/>
            <person name="Hayes R.D."/>
            <person name="Ng V."/>
            <person name="Grigoriev I.V."/>
            <person name="Jackson S.A."/>
            <person name="Sutton T.D.S."/>
            <person name="Dobson A.D.W."/>
            <person name="Rama T."/>
        </authorList>
    </citation>
    <scope>NUCLEOTIDE SEQUENCE</scope>
    <source>
        <strain evidence="4">TS7</strain>
    </source>
</reference>
<dbReference type="Pfam" id="PF07716">
    <property type="entry name" value="bZIP_2"/>
    <property type="match status" value="1"/>
</dbReference>
<protein>
    <recommendedName>
        <fullName evidence="3">BZIP domain-containing protein</fullName>
    </recommendedName>
</protein>
<dbReference type="PROSITE" id="PS00036">
    <property type="entry name" value="BZIP_BASIC"/>
    <property type="match status" value="1"/>
</dbReference>
<dbReference type="EMBL" id="MU251299">
    <property type="protein sequence ID" value="KAG9249602.1"/>
    <property type="molecule type" value="Genomic_DNA"/>
</dbReference>
<dbReference type="RefSeq" id="XP_046113526.1">
    <property type="nucleotide sequence ID" value="XM_046260012.1"/>
</dbReference>
<dbReference type="AlphaFoldDB" id="A0A9P7ZDB4"/>
<dbReference type="InterPro" id="IPR004827">
    <property type="entry name" value="bZIP"/>
</dbReference>
<dbReference type="OrthoDB" id="2257100at2759"/>
<evidence type="ECO:0000313" key="5">
    <source>
        <dbReference type="Proteomes" id="UP000887229"/>
    </source>
</evidence>
<evidence type="ECO:0000256" key="1">
    <source>
        <dbReference type="SAM" id="Coils"/>
    </source>
</evidence>
<gene>
    <name evidence="4" type="ORF">F5Z01DRAFT_473572</name>
</gene>
<evidence type="ECO:0000259" key="3">
    <source>
        <dbReference type="PROSITE" id="PS50217"/>
    </source>
</evidence>
<feature type="compositionally biased region" description="Low complexity" evidence="2">
    <location>
        <begin position="28"/>
        <end position="67"/>
    </location>
</feature>
<comment type="caution">
    <text evidence="4">The sequence shown here is derived from an EMBL/GenBank/DDBJ whole genome shotgun (WGS) entry which is preliminary data.</text>
</comment>
<dbReference type="GO" id="GO:0003700">
    <property type="term" value="F:DNA-binding transcription factor activity"/>
    <property type="evidence" value="ECO:0007669"/>
    <property type="project" value="InterPro"/>
</dbReference>
<dbReference type="Gene3D" id="3.30.160.60">
    <property type="entry name" value="Classic Zinc Finger"/>
    <property type="match status" value="1"/>
</dbReference>
<dbReference type="SMART" id="SM00338">
    <property type="entry name" value="BRLZ"/>
    <property type="match status" value="1"/>
</dbReference>
<evidence type="ECO:0000313" key="4">
    <source>
        <dbReference type="EMBL" id="KAG9249602.1"/>
    </source>
</evidence>
<dbReference type="InterPro" id="IPR046347">
    <property type="entry name" value="bZIP_sf"/>
</dbReference>
<feature type="domain" description="BZIP" evidence="3">
    <location>
        <begin position="74"/>
        <end position="134"/>
    </location>
</feature>
<proteinExistence type="predicted"/>
<dbReference type="PROSITE" id="PS50217">
    <property type="entry name" value="BZIP"/>
    <property type="match status" value="1"/>
</dbReference>
<keyword evidence="1" id="KW-0175">Coiled coil</keyword>
<feature type="coiled-coil region" evidence="1">
    <location>
        <begin position="92"/>
        <end position="126"/>
    </location>
</feature>
<sequence length="138" mass="15337">MTGGLNQHSEAGDHLFSRLLNHSPQEFPTSTGTNNTQATTPAIPSTQVATTNTTTSTSPSHSSTSESNPKTTLDQNPTAKRQRNTMAARRYRQRRLDRLAELEKKLEEMTSERDDLRVKLARREAECGALREVLGSKK</sequence>
<dbReference type="SUPFAM" id="SSF57959">
    <property type="entry name" value="Leucine zipper domain"/>
    <property type="match status" value="1"/>
</dbReference>
<dbReference type="Proteomes" id="UP000887229">
    <property type="component" value="Unassembled WGS sequence"/>
</dbReference>
<feature type="region of interest" description="Disordered" evidence="2">
    <location>
        <begin position="1"/>
        <end position="90"/>
    </location>
</feature>